<protein>
    <submittedName>
        <fullName evidence="2">Cysteine protease</fullName>
    </submittedName>
</protein>
<name>S5TAK8_9GAMM</name>
<dbReference type="InterPro" id="IPR002931">
    <property type="entry name" value="Transglutaminase-like"/>
</dbReference>
<dbReference type="eggNOG" id="COG1305">
    <property type="taxonomic scope" value="Bacteria"/>
</dbReference>
<dbReference type="PANTHER" id="PTHR33490">
    <property type="entry name" value="BLR5614 PROTEIN-RELATED"/>
    <property type="match status" value="1"/>
</dbReference>
<organism evidence="2 3">
    <name type="scientific">Cycloclasticus zancles 78-ME</name>
    <dbReference type="NCBI Taxonomy" id="1198232"/>
    <lineage>
        <taxon>Bacteria</taxon>
        <taxon>Pseudomonadati</taxon>
        <taxon>Pseudomonadota</taxon>
        <taxon>Gammaproteobacteria</taxon>
        <taxon>Thiotrichales</taxon>
        <taxon>Piscirickettsiaceae</taxon>
        <taxon>Cycloclasticus</taxon>
    </lineage>
</organism>
<dbReference type="AlphaFoldDB" id="S5TAK8"/>
<accession>S5TAK8</accession>
<dbReference type="SUPFAM" id="SSF54001">
    <property type="entry name" value="Cysteine proteinases"/>
    <property type="match status" value="1"/>
</dbReference>
<dbReference type="InterPro" id="IPR038765">
    <property type="entry name" value="Papain-like_cys_pep_sf"/>
</dbReference>
<dbReference type="KEGG" id="cza:CYCME_2333"/>
<evidence type="ECO:0000259" key="1">
    <source>
        <dbReference type="Pfam" id="PF01841"/>
    </source>
</evidence>
<keyword evidence="3" id="KW-1185">Reference proteome</keyword>
<reference evidence="2 3" key="1">
    <citation type="submission" date="2013-05" db="EMBL/GenBank/DDBJ databases">
        <title>Between feast and famine: a lifestyle of most important marine PAH-degrading bacterium Cycloclasticus sp. 7ME.</title>
        <authorList>
            <person name="Yakimov M.M."/>
            <person name="Messina E."/>
            <person name="Genovese M."/>
            <person name="Denaro R."/>
            <person name="Crisafi F."/>
            <person name="Russo D."/>
            <person name="Cappello S."/>
            <person name="Santisi S."/>
            <person name="Smedile F."/>
            <person name="Golyshina O.V."/>
            <person name="Tran H."/>
            <person name="Pieper D.H."/>
            <person name="Golyshin P.N."/>
            <person name="Giuliano L."/>
        </authorList>
    </citation>
    <scope>NUCLEOTIDE SEQUENCE [LARGE SCALE GENOMIC DNA]</scope>
    <source>
        <strain evidence="2 3">78-ME</strain>
    </source>
</reference>
<sequence length="220" mass="25026">MKGTTDLSEFLTPTKFIDSDSDSIKAFANQAIAGAKTDKEKAIKLYYAVRDAIRYDPYKLQPGEEHFIASNILVSESNYCIPKAVLLTACARSVGIPAQLGFSDVRNHLSTQKLLDLLETDVFMWHGYSVLYLEGKWVKATPAFNIEMCTRFGVKPLEFNGVDDSFMHEFNEQDKKHMEYLTDYGFFADLPHERIITSLKSSYPKFFALVENNKSIKDSF</sequence>
<dbReference type="EMBL" id="CP005996">
    <property type="protein sequence ID" value="AGS40644.1"/>
    <property type="molecule type" value="Genomic_DNA"/>
</dbReference>
<dbReference type="GO" id="GO:0006508">
    <property type="term" value="P:proteolysis"/>
    <property type="evidence" value="ECO:0007669"/>
    <property type="project" value="UniProtKB-KW"/>
</dbReference>
<reference evidence="3" key="2">
    <citation type="journal article" date="2016" name="Environ. Microbiol. Rep.">
        <title>Analysis of defence systems and a conjugative IncP-1 plasmid in the marine polyaromatic hydrocarbons-degrading bacterium Cycloclasticus sp. 78-ME.</title>
        <authorList>
            <person name="Yakimov M.M."/>
            <person name="Crisafi F."/>
            <person name="Messina E."/>
            <person name="Smedile F."/>
            <person name="Lopatina A."/>
            <person name="Denaro R."/>
            <person name="Pieper D.H."/>
            <person name="Golyshin P.N."/>
            <person name="Giuliano L."/>
        </authorList>
    </citation>
    <scope>NUCLEOTIDE SEQUENCE [LARGE SCALE GENOMIC DNA]</scope>
    <source>
        <strain evidence="3">78-ME</strain>
    </source>
</reference>
<proteinExistence type="predicted"/>
<evidence type="ECO:0000313" key="2">
    <source>
        <dbReference type="EMBL" id="AGS40644.1"/>
    </source>
</evidence>
<dbReference type="PANTHER" id="PTHR33490:SF3">
    <property type="entry name" value="CONSERVED INTEGRAL MEMBRANE PROTEIN"/>
    <property type="match status" value="1"/>
</dbReference>
<dbReference type="HOGENOM" id="CLU_087197_0_0_6"/>
<dbReference type="RefSeq" id="WP_020933105.1">
    <property type="nucleotide sequence ID" value="NC_021917.1"/>
</dbReference>
<dbReference type="PATRIC" id="fig|1198232.3.peg.2301"/>
<dbReference type="Gene3D" id="3.10.620.30">
    <property type="match status" value="1"/>
</dbReference>
<feature type="domain" description="Transglutaminase-like" evidence="1">
    <location>
        <begin position="26"/>
        <end position="142"/>
    </location>
</feature>
<keyword evidence="2" id="KW-0645">Protease</keyword>
<keyword evidence="2" id="KW-0378">Hydrolase</keyword>
<evidence type="ECO:0000313" key="3">
    <source>
        <dbReference type="Proteomes" id="UP000015380"/>
    </source>
</evidence>
<gene>
    <name evidence="2" type="ORF">CYCME_2333</name>
</gene>
<dbReference type="GO" id="GO:0008233">
    <property type="term" value="F:peptidase activity"/>
    <property type="evidence" value="ECO:0007669"/>
    <property type="project" value="UniProtKB-KW"/>
</dbReference>
<dbReference type="Proteomes" id="UP000015380">
    <property type="component" value="Chromosome"/>
</dbReference>
<dbReference type="Pfam" id="PF01841">
    <property type="entry name" value="Transglut_core"/>
    <property type="match status" value="1"/>
</dbReference>